<protein>
    <submittedName>
        <fullName evidence="1">Uncharacterized protein</fullName>
    </submittedName>
</protein>
<evidence type="ECO:0000313" key="1">
    <source>
        <dbReference type="EMBL" id="MBB4099003.1"/>
    </source>
</evidence>
<comment type="caution">
    <text evidence="1">The sequence shown here is derived from an EMBL/GenBank/DDBJ whole genome shotgun (WGS) entry which is preliminary data.</text>
</comment>
<sequence length="146" mass="16762">MSPYDELQRLHAEIRTQLDELEALTARPEPPMQELSAVRLALTRASRARTMLLDRLYPDLIARAGQQERTDLDALREGAQHDRFASTKHISSWTIREITTRWDDYRDASRTMRAAMRERIGREVSTVYPLLAETGTADAEIRPGRA</sequence>
<dbReference type="Gene3D" id="1.20.120.520">
    <property type="entry name" value="nmb1532 protein domain like"/>
    <property type="match status" value="1"/>
</dbReference>
<dbReference type="Proteomes" id="UP000557392">
    <property type="component" value="Unassembled WGS sequence"/>
</dbReference>
<reference evidence="1 2" key="1">
    <citation type="submission" date="2020-08" db="EMBL/GenBank/DDBJ databases">
        <title>Genomic Encyclopedia of Type Strains, Phase IV (KMG-IV): sequencing the most valuable type-strain genomes for metagenomic binning, comparative biology and taxonomic classification.</title>
        <authorList>
            <person name="Goeker M."/>
        </authorList>
    </citation>
    <scope>NUCLEOTIDE SEQUENCE [LARGE SCALE GENOMIC DNA]</scope>
    <source>
        <strain evidence="1 2">DSM 101806</strain>
    </source>
</reference>
<proteinExistence type="predicted"/>
<keyword evidence="2" id="KW-1185">Reference proteome</keyword>
<dbReference type="RefSeq" id="WP_183998239.1">
    <property type="nucleotide sequence ID" value="NZ_JACIEH010000002.1"/>
</dbReference>
<organism evidence="1 2">
    <name type="scientific">Sphingomonas kyeonggiensis</name>
    <dbReference type="NCBI Taxonomy" id="1268553"/>
    <lineage>
        <taxon>Bacteria</taxon>
        <taxon>Pseudomonadati</taxon>
        <taxon>Pseudomonadota</taxon>
        <taxon>Alphaproteobacteria</taxon>
        <taxon>Sphingomonadales</taxon>
        <taxon>Sphingomonadaceae</taxon>
        <taxon>Sphingomonas</taxon>
    </lineage>
</organism>
<gene>
    <name evidence="1" type="ORF">GGR46_002567</name>
</gene>
<accession>A0A7W6JSX2</accession>
<name>A0A7W6JSX2_9SPHN</name>
<dbReference type="AlphaFoldDB" id="A0A7W6JSX2"/>
<evidence type="ECO:0000313" key="2">
    <source>
        <dbReference type="Proteomes" id="UP000557392"/>
    </source>
</evidence>
<dbReference type="EMBL" id="JACIEH010000002">
    <property type="protein sequence ID" value="MBB4099003.1"/>
    <property type="molecule type" value="Genomic_DNA"/>
</dbReference>